<sequence>MSKHGTYTEPAAPRAKIHRSGTSYTVKNVSRRNLLCGQERTLKTIFLGEIESSSEDLTPLQSIIDDVSSVPLRSAGNEQILAPVTARHYPTLEGGDWPQVNLSKGKVTHTNAAHHTKRAKTASVKQWLRLGCTRPQQQLERKPDLGKLALGCMHRGREGQVRQRSTGREIDNNHRVEEEDGSTSIFSADALALLPLRGQWESSDTLASDILQDPSLRRACVYIFHNPSTSSPSLNLATTPEHRGSENGICFFKFPSRTLQPIHHRRDIQKTVLWPPVSFIAVYVVDKSRPPGLEILYVFNISRSCSGDHFVAVDRRAWAKNRFILKCVKFM</sequence>
<dbReference type="AlphaFoldDB" id="A0AAE0Y7A1"/>
<dbReference type="Proteomes" id="UP001283361">
    <property type="component" value="Unassembled WGS sequence"/>
</dbReference>
<name>A0AAE0Y7A1_9GAST</name>
<dbReference type="EMBL" id="JAWDGP010006834">
    <property type="protein sequence ID" value="KAK3734897.1"/>
    <property type="molecule type" value="Genomic_DNA"/>
</dbReference>
<evidence type="ECO:0000313" key="1">
    <source>
        <dbReference type="EMBL" id="KAK3734897.1"/>
    </source>
</evidence>
<protein>
    <submittedName>
        <fullName evidence="1">Uncharacterized protein</fullName>
    </submittedName>
</protein>
<keyword evidence="2" id="KW-1185">Reference proteome</keyword>
<proteinExistence type="predicted"/>
<comment type="caution">
    <text evidence="1">The sequence shown here is derived from an EMBL/GenBank/DDBJ whole genome shotgun (WGS) entry which is preliminary data.</text>
</comment>
<accession>A0AAE0Y7A1</accession>
<organism evidence="1 2">
    <name type="scientific">Elysia crispata</name>
    <name type="common">lettuce slug</name>
    <dbReference type="NCBI Taxonomy" id="231223"/>
    <lineage>
        <taxon>Eukaryota</taxon>
        <taxon>Metazoa</taxon>
        <taxon>Spiralia</taxon>
        <taxon>Lophotrochozoa</taxon>
        <taxon>Mollusca</taxon>
        <taxon>Gastropoda</taxon>
        <taxon>Heterobranchia</taxon>
        <taxon>Euthyneura</taxon>
        <taxon>Panpulmonata</taxon>
        <taxon>Sacoglossa</taxon>
        <taxon>Placobranchoidea</taxon>
        <taxon>Plakobranchidae</taxon>
        <taxon>Elysia</taxon>
    </lineage>
</organism>
<gene>
    <name evidence="1" type="ORF">RRG08_038922</name>
</gene>
<reference evidence="1" key="1">
    <citation type="journal article" date="2023" name="G3 (Bethesda)">
        <title>A reference genome for the long-term kleptoplast-retaining sea slug Elysia crispata morphotype clarki.</title>
        <authorList>
            <person name="Eastman K.E."/>
            <person name="Pendleton A.L."/>
            <person name="Shaikh M.A."/>
            <person name="Suttiyut T."/>
            <person name="Ogas R."/>
            <person name="Tomko P."/>
            <person name="Gavelis G."/>
            <person name="Widhalm J.R."/>
            <person name="Wisecaver J.H."/>
        </authorList>
    </citation>
    <scope>NUCLEOTIDE SEQUENCE</scope>
    <source>
        <strain evidence="1">ECLA1</strain>
    </source>
</reference>
<evidence type="ECO:0000313" key="2">
    <source>
        <dbReference type="Proteomes" id="UP001283361"/>
    </source>
</evidence>